<gene>
    <name evidence="2" type="ORF">TAPDE_001066</name>
</gene>
<dbReference type="InterPro" id="IPR024638">
    <property type="entry name" value="Ctk3_N"/>
</dbReference>
<dbReference type="InterPro" id="IPR006569">
    <property type="entry name" value="CID_dom"/>
</dbReference>
<dbReference type="OrthoDB" id="21266at2759"/>
<evidence type="ECO:0000259" key="1">
    <source>
        <dbReference type="PROSITE" id="PS51391"/>
    </source>
</evidence>
<protein>
    <recommendedName>
        <fullName evidence="1">CID domain-containing protein</fullName>
    </recommendedName>
</protein>
<proteinExistence type="predicted"/>
<evidence type="ECO:0000313" key="2">
    <source>
        <dbReference type="EMBL" id="CCG81366.1"/>
    </source>
</evidence>
<dbReference type="Gene3D" id="1.25.40.90">
    <property type="match status" value="1"/>
</dbReference>
<dbReference type="InterPro" id="IPR008942">
    <property type="entry name" value="ENTH_VHS"/>
</dbReference>
<comment type="caution">
    <text evidence="2">The sequence shown here is derived from an EMBL/GenBank/DDBJ whole genome shotgun (WGS) entry which is preliminary data.</text>
</comment>
<dbReference type="GO" id="GO:0032786">
    <property type="term" value="P:positive regulation of DNA-templated transcription, elongation"/>
    <property type="evidence" value="ECO:0007669"/>
    <property type="project" value="InterPro"/>
</dbReference>
<dbReference type="InterPro" id="IPR024637">
    <property type="entry name" value="Ctk3_C"/>
</dbReference>
<dbReference type="EMBL" id="CAHR02000037">
    <property type="protein sequence ID" value="CCG81366.1"/>
    <property type="molecule type" value="Genomic_DNA"/>
</dbReference>
<dbReference type="Pfam" id="PF12350">
    <property type="entry name" value="CTK3_C"/>
    <property type="match status" value="1"/>
</dbReference>
<dbReference type="eggNOG" id="ENOG502S1MK">
    <property type="taxonomic scope" value="Eukaryota"/>
</dbReference>
<dbReference type="GO" id="GO:0045943">
    <property type="term" value="P:positive regulation of transcription by RNA polymerase I"/>
    <property type="evidence" value="ECO:0007669"/>
    <property type="project" value="TreeGrafter"/>
</dbReference>
<evidence type="ECO:0000313" key="3">
    <source>
        <dbReference type="Proteomes" id="UP000013776"/>
    </source>
</evidence>
<dbReference type="GO" id="GO:0070692">
    <property type="term" value="C:CTDK-1 complex"/>
    <property type="evidence" value="ECO:0007669"/>
    <property type="project" value="InterPro"/>
</dbReference>
<dbReference type="PANTHER" id="PTHR28291:SF1">
    <property type="entry name" value="CTD KINASE SUBUNIT GAMMA"/>
    <property type="match status" value="1"/>
</dbReference>
<dbReference type="Proteomes" id="UP000013776">
    <property type="component" value="Unassembled WGS sequence"/>
</dbReference>
<dbReference type="PROSITE" id="PS51391">
    <property type="entry name" value="CID"/>
    <property type="match status" value="1"/>
</dbReference>
<dbReference type="InterPro" id="IPR042326">
    <property type="entry name" value="Ctk3"/>
</dbReference>
<dbReference type="AlphaFoldDB" id="R4X7H9"/>
<reference evidence="2 3" key="1">
    <citation type="journal article" date="2013" name="MBio">
        <title>Genome sequencing of the plant pathogen Taphrina deformans, the causal agent of peach leaf curl.</title>
        <authorList>
            <person name="Cisse O.H."/>
            <person name="Almeida J.M.G.C.F."/>
            <person name="Fonseca A."/>
            <person name="Kumar A.A."/>
            <person name="Salojaervi J."/>
            <person name="Overmyer K."/>
            <person name="Hauser P.M."/>
            <person name="Pagni M."/>
        </authorList>
    </citation>
    <scope>NUCLEOTIDE SEQUENCE [LARGE SCALE GENOMIC DNA]</scope>
    <source>
        <strain evidence="3">PYCC 5710 / ATCC 11124 / CBS 356.35 / IMI 108563 / JCM 9778 / NBRC 8474</strain>
    </source>
</reference>
<dbReference type="PANTHER" id="PTHR28291">
    <property type="entry name" value="CTD KINASE SUBUNIT GAMMA"/>
    <property type="match status" value="1"/>
</dbReference>
<feature type="domain" description="CID" evidence="1">
    <location>
        <begin position="2"/>
        <end position="137"/>
    </location>
</feature>
<accession>R4X7H9</accession>
<sequence length="219" mass="25328">MDPFEGRLQFLDLLRRLQASQSSQLKTAQFAIRYRDLDEDLFSCILEELSTTSFNAKVNILYFLETLCDTARRSKCTTYVTMVQRDLREIIDHVAPPGVQGTANVAQTRLFLKKMVEKGYLSAQEHEAFDSNLSAREPEPTTSDAKVNTSHAIGKEDILRRIEEDRERHKRLRESLWVVPPGDEDYEFNQAWEETSALCDDDFEVIREELALYKQSLTV</sequence>
<keyword evidence="3" id="KW-1185">Reference proteome</keyword>
<dbReference type="STRING" id="1097556.R4X7H9"/>
<name>R4X7H9_TAPDE</name>
<dbReference type="Pfam" id="PF12243">
    <property type="entry name" value="CTK3"/>
    <property type="match status" value="1"/>
</dbReference>
<organism evidence="2 3">
    <name type="scientific">Taphrina deformans (strain PYCC 5710 / ATCC 11124 / CBS 356.35 / IMI 108563 / JCM 9778 / NBRC 8474)</name>
    <name type="common">Peach leaf curl fungus</name>
    <name type="synonym">Lalaria deformans</name>
    <dbReference type="NCBI Taxonomy" id="1097556"/>
    <lineage>
        <taxon>Eukaryota</taxon>
        <taxon>Fungi</taxon>
        <taxon>Dikarya</taxon>
        <taxon>Ascomycota</taxon>
        <taxon>Taphrinomycotina</taxon>
        <taxon>Taphrinomycetes</taxon>
        <taxon>Taphrinales</taxon>
        <taxon>Taphrinaceae</taxon>
        <taxon>Taphrina</taxon>
    </lineage>
</organism>